<keyword evidence="5 9" id="KW-0812">Transmembrane</keyword>
<dbReference type="Proteomes" id="UP000038045">
    <property type="component" value="Unplaced"/>
</dbReference>
<proteinExistence type="inferred from homology"/>
<dbReference type="GO" id="GO:0004252">
    <property type="term" value="F:serine-type endopeptidase activity"/>
    <property type="evidence" value="ECO:0007669"/>
    <property type="project" value="InterPro"/>
</dbReference>
<evidence type="ECO:0000256" key="4">
    <source>
        <dbReference type="ARBA" id="ARBA00013039"/>
    </source>
</evidence>
<name>A0A0N5A2P7_PARTI</name>
<dbReference type="Pfam" id="PF01694">
    <property type="entry name" value="Rhomboid"/>
    <property type="match status" value="1"/>
</dbReference>
<sequence length="345" mass="39373">MLSQFLINSSKKVIIPSIRNLALTTTKLHRYGRESLRGRLDKLKYEKKPVHNFFNQSQNIVHHDLIPIRPLSHLYKALGFAAFVTFSSFTIGAIIHYERTKERLRVIITDMEVFFQKMSAHPSRLEDITQIKLSLAQKVVVSIIGINILVTLLWKIPKLVPFMTTHFTNSFSQKYLCLPMLTSIFSHQSAVHLFFNMYVLWSFAPVAMHKYSGVEQFCALYAASGVISSFFSLAHKAVIRSPVRALGASGAILGILTYTCMKMPDARLQIIFVPFFDFSAQSAVYGIILFDLIGLLGPWRKIFDHAAHLGGSLFGVWYAMYGENFIRNWYNPKVINMYRDIKGSM</sequence>
<keyword evidence="6" id="KW-0378">Hydrolase</keyword>
<accession>A0A0N5A2P7</accession>
<evidence type="ECO:0000256" key="9">
    <source>
        <dbReference type="SAM" id="Phobius"/>
    </source>
</evidence>
<dbReference type="EC" id="3.4.21.105" evidence="4"/>
<reference evidence="12" key="1">
    <citation type="submission" date="2017-02" db="UniProtKB">
        <authorList>
            <consortium name="WormBaseParasite"/>
        </authorList>
    </citation>
    <scope>IDENTIFICATION</scope>
</reference>
<dbReference type="InterPro" id="IPR035952">
    <property type="entry name" value="Rhomboid-like_sf"/>
</dbReference>
<feature type="transmembrane region" description="Helical" evidence="9">
    <location>
        <begin position="270"/>
        <end position="290"/>
    </location>
</feature>
<dbReference type="FunFam" id="1.20.1540.10:FF:000012">
    <property type="entry name" value="Rhomboid family protein"/>
    <property type="match status" value="1"/>
</dbReference>
<keyword evidence="8 9" id="KW-0472">Membrane</keyword>
<dbReference type="WBParaSite" id="PTRK_0001591300.1">
    <property type="protein sequence ID" value="PTRK_0001591300.1"/>
    <property type="gene ID" value="PTRK_0001591300"/>
</dbReference>
<evidence type="ECO:0000256" key="8">
    <source>
        <dbReference type="ARBA" id="ARBA00023136"/>
    </source>
</evidence>
<organism evidence="11 12">
    <name type="scientific">Parastrongyloides trichosuri</name>
    <name type="common">Possum-specific nematode worm</name>
    <dbReference type="NCBI Taxonomy" id="131310"/>
    <lineage>
        <taxon>Eukaryota</taxon>
        <taxon>Metazoa</taxon>
        <taxon>Ecdysozoa</taxon>
        <taxon>Nematoda</taxon>
        <taxon>Chromadorea</taxon>
        <taxon>Rhabditida</taxon>
        <taxon>Tylenchina</taxon>
        <taxon>Panagrolaimomorpha</taxon>
        <taxon>Strongyloidoidea</taxon>
        <taxon>Strongyloididae</taxon>
        <taxon>Parastrongyloides</taxon>
    </lineage>
</organism>
<dbReference type="AlphaFoldDB" id="A0A0N5A2P7"/>
<evidence type="ECO:0000256" key="3">
    <source>
        <dbReference type="ARBA" id="ARBA00009045"/>
    </source>
</evidence>
<dbReference type="PANTHER" id="PTHR43731">
    <property type="entry name" value="RHOMBOID PROTEASE"/>
    <property type="match status" value="1"/>
</dbReference>
<evidence type="ECO:0000256" key="5">
    <source>
        <dbReference type="ARBA" id="ARBA00022692"/>
    </source>
</evidence>
<dbReference type="GO" id="GO:0016020">
    <property type="term" value="C:membrane"/>
    <property type="evidence" value="ECO:0007669"/>
    <property type="project" value="UniProtKB-SubCell"/>
</dbReference>
<feature type="transmembrane region" description="Helical" evidence="9">
    <location>
        <begin position="302"/>
        <end position="321"/>
    </location>
</feature>
<dbReference type="SUPFAM" id="SSF144091">
    <property type="entry name" value="Rhomboid-like"/>
    <property type="match status" value="1"/>
</dbReference>
<evidence type="ECO:0000256" key="1">
    <source>
        <dbReference type="ARBA" id="ARBA00000156"/>
    </source>
</evidence>
<evidence type="ECO:0000313" key="12">
    <source>
        <dbReference type="WBParaSite" id="PTRK_0001591300.1"/>
    </source>
</evidence>
<evidence type="ECO:0000313" key="11">
    <source>
        <dbReference type="Proteomes" id="UP000038045"/>
    </source>
</evidence>
<feature type="transmembrane region" description="Helical" evidence="9">
    <location>
        <begin position="135"/>
        <end position="154"/>
    </location>
</feature>
<feature type="transmembrane region" description="Helical" evidence="9">
    <location>
        <begin position="213"/>
        <end position="233"/>
    </location>
</feature>
<dbReference type="Gene3D" id="1.20.1540.10">
    <property type="entry name" value="Rhomboid-like"/>
    <property type="match status" value="1"/>
</dbReference>
<dbReference type="InterPro" id="IPR050925">
    <property type="entry name" value="Rhomboid_protease_S54"/>
</dbReference>
<feature type="transmembrane region" description="Helical" evidence="9">
    <location>
        <begin position="245"/>
        <end position="264"/>
    </location>
</feature>
<keyword evidence="7 9" id="KW-1133">Transmembrane helix</keyword>
<keyword evidence="11" id="KW-1185">Reference proteome</keyword>
<dbReference type="STRING" id="131310.A0A0N5A2P7"/>
<comment type="catalytic activity">
    <reaction evidence="1">
        <text>Cleaves type-1 transmembrane domains using a catalytic dyad composed of serine and histidine that are contributed by different transmembrane domains.</text>
        <dbReference type="EC" id="3.4.21.105"/>
    </reaction>
</comment>
<evidence type="ECO:0000259" key="10">
    <source>
        <dbReference type="Pfam" id="PF01694"/>
    </source>
</evidence>
<dbReference type="InterPro" id="IPR022764">
    <property type="entry name" value="Peptidase_S54_rhomboid_dom"/>
</dbReference>
<protein>
    <recommendedName>
        <fullName evidence="4">rhomboid protease</fullName>
        <ecNumber evidence="4">3.4.21.105</ecNumber>
    </recommendedName>
</protein>
<dbReference type="GO" id="GO:0006465">
    <property type="term" value="P:signal peptide processing"/>
    <property type="evidence" value="ECO:0007669"/>
    <property type="project" value="TreeGrafter"/>
</dbReference>
<evidence type="ECO:0000256" key="6">
    <source>
        <dbReference type="ARBA" id="ARBA00022801"/>
    </source>
</evidence>
<evidence type="ECO:0000256" key="7">
    <source>
        <dbReference type="ARBA" id="ARBA00022989"/>
    </source>
</evidence>
<feature type="transmembrane region" description="Helical" evidence="9">
    <location>
        <begin position="175"/>
        <end position="201"/>
    </location>
</feature>
<dbReference type="PANTHER" id="PTHR43731:SF14">
    <property type="entry name" value="PRESENILIN-ASSOCIATED RHOMBOID-LIKE PROTEIN, MITOCHONDRIAL"/>
    <property type="match status" value="1"/>
</dbReference>
<feature type="domain" description="Peptidase S54 rhomboid" evidence="10">
    <location>
        <begin position="180"/>
        <end position="321"/>
    </location>
</feature>
<comment type="subcellular location">
    <subcellularLocation>
        <location evidence="2">Membrane</location>
        <topology evidence="2">Multi-pass membrane protein</topology>
    </subcellularLocation>
</comment>
<comment type="similarity">
    <text evidence="3">Belongs to the peptidase S54 family.</text>
</comment>
<feature type="transmembrane region" description="Helical" evidence="9">
    <location>
        <begin position="77"/>
        <end position="97"/>
    </location>
</feature>
<evidence type="ECO:0000256" key="2">
    <source>
        <dbReference type="ARBA" id="ARBA00004141"/>
    </source>
</evidence>